<dbReference type="EMBL" id="CP034207">
    <property type="protein sequence ID" value="QBZ60319.1"/>
    <property type="molecule type" value="Genomic_DNA"/>
</dbReference>
<proteinExistence type="predicted"/>
<name>A0A4P7NEM5_PYROR</name>
<gene>
    <name evidence="1" type="ORF">PoMZ_07259</name>
</gene>
<evidence type="ECO:0000313" key="1">
    <source>
        <dbReference type="EMBL" id="QBZ60319.1"/>
    </source>
</evidence>
<sequence>MFQLGLCIDKSKNHGGGTSDHEENKRLPSFPMIMLCIIFDIRREPRNRKPNSQRTKKAPFFGRTAYASNGLMALDGHDRNHALDELFPSVTLVAKPCRSQEATGPEFW</sequence>
<dbReference type="VEuPathDB" id="FungiDB:M_BR32_EuGene_00131071"/>
<organism evidence="1 2">
    <name type="scientific">Pyricularia oryzae</name>
    <name type="common">Rice blast fungus</name>
    <name type="synonym">Magnaporthe oryzae</name>
    <dbReference type="NCBI Taxonomy" id="318829"/>
    <lineage>
        <taxon>Eukaryota</taxon>
        <taxon>Fungi</taxon>
        <taxon>Dikarya</taxon>
        <taxon>Ascomycota</taxon>
        <taxon>Pezizomycotina</taxon>
        <taxon>Sordariomycetes</taxon>
        <taxon>Sordariomycetidae</taxon>
        <taxon>Magnaporthales</taxon>
        <taxon>Pyriculariaceae</taxon>
        <taxon>Pyricularia</taxon>
    </lineage>
</organism>
<dbReference type="AlphaFoldDB" id="A0A4P7NEM5"/>
<evidence type="ECO:0000313" key="2">
    <source>
        <dbReference type="Proteomes" id="UP000294847"/>
    </source>
</evidence>
<dbReference type="Proteomes" id="UP000294847">
    <property type="component" value="Chromosome 4"/>
</dbReference>
<protein>
    <submittedName>
        <fullName evidence="1">Uncharacterized protein</fullName>
    </submittedName>
</protein>
<accession>A0A4P7NEM5</accession>
<reference evidence="1 2" key="1">
    <citation type="journal article" date="2019" name="Mol. Biol. Evol.">
        <title>Blast fungal genomes show frequent chromosomal changes, gene gains and losses, and effector gene turnover.</title>
        <authorList>
            <person name="Gomez Luciano L.B."/>
            <person name="Jason Tsai I."/>
            <person name="Chuma I."/>
            <person name="Tosa Y."/>
            <person name="Chen Y.H."/>
            <person name="Li J.Y."/>
            <person name="Li M.Y."/>
            <person name="Jade Lu M.Y."/>
            <person name="Nakayashiki H."/>
            <person name="Li W.H."/>
        </authorList>
    </citation>
    <scope>NUCLEOTIDE SEQUENCE [LARGE SCALE GENOMIC DNA]</scope>
    <source>
        <strain evidence="1">MZ5-1-6</strain>
    </source>
</reference>